<gene>
    <name evidence="3" type="ORF">MAR_019649</name>
</gene>
<keyword evidence="2" id="KW-1133">Transmembrane helix</keyword>
<dbReference type="Proteomes" id="UP001164746">
    <property type="component" value="Chromosome 5"/>
</dbReference>
<feature type="region of interest" description="Disordered" evidence="1">
    <location>
        <begin position="1"/>
        <end position="62"/>
    </location>
</feature>
<feature type="compositionally biased region" description="Low complexity" evidence="1">
    <location>
        <begin position="334"/>
        <end position="363"/>
    </location>
</feature>
<dbReference type="EMBL" id="CP111016">
    <property type="protein sequence ID" value="WAR04280.1"/>
    <property type="molecule type" value="Genomic_DNA"/>
</dbReference>
<evidence type="ECO:0000313" key="4">
    <source>
        <dbReference type="Proteomes" id="UP001164746"/>
    </source>
</evidence>
<keyword evidence="4" id="KW-1185">Reference proteome</keyword>
<proteinExistence type="predicted"/>
<sequence>MEYLQKQQYKPQKQQQQQQQQLQQQPQRQSRPAYKSDYSQHHGPTEVSRHRRGANHNHNRNNNSTRRKFFCRRCRGLECSLLDKTMISERTSNNEVFESCAGSNVDQQTNSFVENCQSKSEYFETTLEYQDFPLVGVLTSESMYDQQRKCQFCMDFINALENDIFPEDETRRKSVVAQIENMFFMRDGLLYHLYTPRTKFPKGTVDPDKVYSEIATQNLQKQADKAKTRHDKNAKEPMFQVGDKILLKQDMIPTGQCPKLTYKRDGPYQIIELGPHFTYKLKHIETNKVLKSFMNAIRLTPYIERQTIADQNPNRDAPADRPNIIDGPDHGDNPDPVVPMQEPPQQVLPNNPQTDKTTQKTDTAVQNSSQIGIPGVEWILAVLMLMFGLVTSSPTVQRLNYGTVFTQVSDLVLAKDSWLHTFELVFPDTFDLPMLPMCDERKHSCLKISDVVSQLNSVRTNLASQMNATMNTIFELVPEAAIHKSRSKRALFSFIGKLSKGLFGTATMADVDMLAHHMNKLYKMNIGLSKALSQHEDHLSSFISQSNERMDNLMAAIKDNMMEIEVVHSHLLANEANLEKALNMVMSMLIDQIQTMNAVSHQVEELKLGVVNLVNGHLTPLLISEDVLGSTISDIQEIIHHKYNGFHLSISEIAQVYSDCKFIYARNGSKLYISIKFPVSHFQKPLNAYKVLSLPVPINASSPHATQLMDLPDYFIMSDDRQYYTTLSAAEFAECHGKGVKYCAHNFALKPVTTSSCILSLFGNDKDNVKSNCDFRFIQNVIKPEIIEIASNLLLLYRTPLLSMECDLTHKMVQVATIIKLRKLYVVVGVLLQSKGSMAFTTNLPSFIYTPKPTESQSSGLNLQIDLSLDQANFILLCAILFFISVVIYRYFRFQHISKLCLEITCGRQCVLIDVVTLPMCPAHFNIHVPSDINSLHVEGCFSPKLNVFWPDFEISDNLSKKSVVIPSKLKLNIFESFKIKQILKRPYHVYLYKVHHGFMMPITNE</sequence>
<feature type="region of interest" description="Disordered" evidence="1">
    <location>
        <begin position="307"/>
        <end position="367"/>
    </location>
</feature>
<name>A0ABY7E2Q0_MYAAR</name>
<keyword evidence="2" id="KW-0812">Transmembrane</keyword>
<protein>
    <submittedName>
        <fullName evidence="3">Y068-like protein</fullName>
    </submittedName>
</protein>
<reference evidence="3" key="1">
    <citation type="submission" date="2022-11" db="EMBL/GenBank/DDBJ databases">
        <title>Centuries of genome instability and evolution in soft-shell clam transmissible cancer (bioRxiv).</title>
        <authorList>
            <person name="Hart S.F.M."/>
            <person name="Yonemitsu M.A."/>
            <person name="Giersch R.M."/>
            <person name="Beal B.F."/>
            <person name="Arriagada G."/>
            <person name="Davis B.W."/>
            <person name="Ostrander E.A."/>
            <person name="Goff S.P."/>
            <person name="Metzger M.J."/>
        </authorList>
    </citation>
    <scope>NUCLEOTIDE SEQUENCE</scope>
    <source>
        <strain evidence="3">MELC-2E11</strain>
        <tissue evidence="3">Siphon/mantle</tissue>
    </source>
</reference>
<keyword evidence="2" id="KW-0472">Membrane</keyword>
<feature type="compositionally biased region" description="Basic and acidic residues" evidence="1">
    <location>
        <begin position="38"/>
        <end position="48"/>
    </location>
</feature>
<feature type="compositionally biased region" description="Basic residues" evidence="1">
    <location>
        <begin position="49"/>
        <end position="62"/>
    </location>
</feature>
<evidence type="ECO:0000256" key="2">
    <source>
        <dbReference type="SAM" id="Phobius"/>
    </source>
</evidence>
<feature type="compositionally biased region" description="Low complexity" evidence="1">
    <location>
        <begin position="1"/>
        <end position="27"/>
    </location>
</feature>
<evidence type="ECO:0000256" key="1">
    <source>
        <dbReference type="SAM" id="MobiDB-lite"/>
    </source>
</evidence>
<feature type="transmembrane region" description="Helical" evidence="2">
    <location>
        <begin position="874"/>
        <end position="892"/>
    </location>
</feature>
<organism evidence="3 4">
    <name type="scientific">Mya arenaria</name>
    <name type="common">Soft-shell clam</name>
    <dbReference type="NCBI Taxonomy" id="6604"/>
    <lineage>
        <taxon>Eukaryota</taxon>
        <taxon>Metazoa</taxon>
        <taxon>Spiralia</taxon>
        <taxon>Lophotrochozoa</taxon>
        <taxon>Mollusca</taxon>
        <taxon>Bivalvia</taxon>
        <taxon>Autobranchia</taxon>
        <taxon>Heteroconchia</taxon>
        <taxon>Euheterodonta</taxon>
        <taxon>Imparidentia</taxon>
        <taxon>Neoheterodontei</taxon>
        <taxon>Myida</taxon>
        <taxon>Myoidea</taxon>
        <taxon>Myidae</taxon>
        <taxon>Mya</taxon>
    </lineage>
</organism>
<evidence type="ECO:0000313" key="3">
    <source>
        <dbReference type="EMBL" id="WAR04280.1"/>
    </source>
</evidence>
<accession>A0ABY7E2Q0</accession>